<dbReference type="PROSITE" id="PS51257">
    <property type="entry name" value="PROKAR_LIPOPROTEIN"/>
    <property type="match status" value="1"/>
</dbReference>
<protein>
    <recommendedName>
        <fullName evidence="4">Lipoprotein</fullName>
    </recommendedName>
</protein>
<reference evidence="2 3" key="1">
    <citation type="submission" date="2018-01" db="EMBL/GenBank/DDBJ databases">
        <title>Complete genome sequence of Flavivirga eckloniae ECD14 isolated from seaweed Ecklonia cava.</title>
        <authorList>
            <person name="Lee J.H."/>
            <person name="Baik K.S."/>
            <person name="Seong C.N."/>
        </authorList>
    </citation>
    <scope>NUCLEOTIDE SEQUENCE [LARGE SCALE GENOMIC DNA]</scope>
    <source>
        <strain evidence="2 3">ECD14</strain>
    </source>
</reference>
<keyword evidence="3" id="KW-1185">Reference proteome</keyword>
<dbReference type="Proteomes" id="UP000235826">
    <property type="component" value="Chromosome"/>
</dbReference>
<organism evidence="2 3">
    <name type="scientific">Flavivirga eckloniae</name>
    <dbReference type="NCBI Taxonomy" id="1803846"/>
    <lineage>
        <taxon>Bacteria</taxon>
        <taxon>Pseudomonadati</taxon>
        <taxon>Bacteroidota</taxon>
        <taxon>Flavobacteriia</taxon>
        <taxon>Flavobacteriales</taxon>
        <taxon>Flavobacteriaceae</taxon>
        <taxon>Flavivirga</taxon>
    </lineage>
</organism>
<feature type="chain" id="PRO_5014843461" description="Lipoprotein" evidence="1">
    <location>
        <begin position="21"/>
        <end position="133"/>
    </location>
</feature>
<evidence type="ECO:0000256" key="1">
    <source>
        <dbReference type="SAM" id="SignalP"/>
    </source>
</evidence>
<sequence length="133" mass="14730">MKSYLKYFMGFACFISLIIAGCSSNDDNASNYENELEALSLLKADIEGLANESVCNDTTECKFIALGSKPCGGPWSYLVYTTSIDVAQLEAAVRDYNKKEAAFNIKWNINSECEFALQPTNVSCENNTCILIY</sequence>
<dbReference type="RefSeq" id="WP_102755940.1">
    <property type="nucleotide sequence ID" value="NZ_CP025791.1"/>
</dbReference>
<feature type="signal peptide" evidence="1">
    <location>
        <begin position="1"/>
        <end position="20"/>
    </location>
</feature>
<name>A0A2K9PQG6_9FLAO</name>
<evidence type="ECO:0000313" key="3">
    <source>
        <dbReference type="Proteomes" id="UP000235826"/>
    </source>
</evidence>
<evidence type="ECO:0000313" key="2">
    <source>
        <dbReference type="EMBL" id="AUP79285.1"/>
    </source>
</evidence>
<dbReference type="EMBL" id="CP025791">
    <property type="protein sequence ID" value="AUP79285.1"/>
    <property type="molecule type" value="Genomic_DNA"/>
</dbReference>
<accession>A0A2K9PQG6</accession>
<dbReference type="OrthoDB" id="5526158at2"/>
<gene>
    <name evidence="2" type="ORF">C1H87_11445</name>
</gene>
<dbReference type="AlphaFoldDB" id="A0A2K9PQG6"/>
<keyword evidence="1" id="KW-0732">Signal</keyword>
<proteinExistence type="predicted"/>
<evidence type="ECO:0008006" key="4">
    <source>
        <dbReference type="Google" id="ProtNLM"/>
    </source>
</evidence>
<dbReference type="KEGG" id="fek:C1H87_11445"/>